<dbReference type="EMBL" id="PXYL01000023">
    <property type="protein sequence ID" value="PSJ55638.1"/>
    <property type="molecule type" value="Genomic_DNA"/>
</dbReference>
<dbReference type="OrthoDB" id="8093117at2"/>
<reference evidence="2 3" key="1">
    <citation type="submission" date="2018-03" db="EMBL/GenBank/DDBJ databases">
        <title>The draft genome of Mesorhizobium soli JCM 19897.</title>
        <authorList>
            <person name="Li L."/>
            <person name="Liu L."/>
            <person name="Liang L."/>
            <person name="Wang T."/>
            <person name="Zhang X."/>
        </authorList>
    </citation>
    <scope>NUCLEOTIDE SEQUENCE [LARGE SCALE GENOMIC DNA]</scope>
    <source>
        <strain evidence="2 3">JCM 19897</strain>
    </source>
</reference>
<evidence type="ECO:0000313" key="3">
    <source>
        <dbReference type="Proteomes" id="UP000240653"/>
    </source>
</evidence>
<dbReference type="AlphaFoldDB" id="A0A2P7RZH3"/>
<name>A0A2P7RZH3_9HYPH</name>
<proteinExistence type="predicted"/>
<protein>
    <submittedName>
        <fullName evidence="2">Uncharacterized protein</fullName>
    </submittedName>
</protein>
<keyword evidence="3" id="KW-1185">Reference proteome</keyword>
<sequence>MTFKLLSIASVVFGVAVGAAYAQTATTDRDIQNSEVVGPMYTDNEMTQMRSKDEMKAAWDLLPEEKHTKIKGECANPQNDREKDFCGVVGDF</sequence>
<feature type="chain" id="PRO_5015173752" evidence="1">
    <location>
        <begin position="23"/>
        <end position="92"/>
    </location>
</feature>
<comment type="caution">
    <text evidence="2">The sequence shown here is derived from an EMBL/GenBank/DDBJ whole genome shotgun (WGS) entry which is preliminary data.</text>
</comment>
<organism evidence="2 3">
    <name type="scientific">Pseudaminobacter soli</name>
    <name type="common">ex Li et al. 2025</name>
    <dbReference type="NCBI Taxonomy" id="1295366"/>
    <lineage>
        <taxon>Bacteria</taxon>
        <taxon>Pseudomonadati</taxon>
        <taxon>Pseudomonadota</taxon>
        <taxon>Alphaproteobacteria</taxon>
        <taxon>Hyphomicrobiales</taxon>
        <taxon>Phyllobacteriaceae</taxon>
        <taxon>Pseudaminobacter</taxon>
    </lineage>
</organism>
<feature type="signal peptide" evidence="1">
    <location>
        <begin position="1"/>
        <end position="22"/>
    </location>
</feature>
<evidence type="ECO:0000256" key="1">
    <source>
        <dbReference type="SAM" id="SignalP"/>
    </source>
</evidence>
<evidence type="ECO:0000313" key="2">
    <source>
        <dbReference type="EMBL" id="PSJ55638.1"/>
    </source>
</evidence>
<keyword evidence="1" id="KW-0732">Signal</keyword>
<dbReference type="RefSeq" id="WP_106727042.1">
    <property type="nucleotide sequence ID" value="NZ_PXYL01000023.1"/>
</dbReference>
<accession>A0A2P7RZH3</accession>
<dbReference type="Proteomes" id="UP000240653">
    <property type="component" value="Unassembled WGS sequence"/>
</dbReference>
<gene>
    <name evidence="2" type="ORF">C7I85_26695</name>
</gene>